<dbReference type="PANTHER" id="PTHR10291">
    <property type="entry name" value="DEHYDRODOLICHYL DIPHOSPHATE SYNTHASE FAMILY MEMBER"/>
    <property type="match status" value="1"/>
</dbReference>
<dbReference type="InterPro" id="IPR001441">
    <property type="entry name" value="UPP_synth-like"/>
</dbReference>
<dbReference type="HAMAP" id="MF_01139">
    <property type="entry name" value="ISPT"/>
    <property type="match status" value="1"/>
</dbReference>
<evidence type="ECO:0000256" key="2">
    <source>
        <dbReference type="RuleBase" id="RU363018"/>
    </source>
</evidence>
<dbReference type="Pfam" id="PF01255">
    <property type="entry name" value="Prenyltransf"/>
    <property type="match status" value="1"/>
</dbReference>
<dbReference type="Proteomes" id="UP001630127">
    <property type="component" value="Unassembled WGS sequence"/>
</dbReference>
<evidence type="ECO:0000313" key="4">
    <source>
        <dbReference type="Proteomes" id="UP001630127"/>
    </source>
</evidence>
<comment type="similarity">
    <text evidence="2">Belongs to the UPP synthase family.</text>
</comment>
<dbReference type="NCBIfam" id="TIGR00055">
    <property type="entry name" value="uppS"/>
    <property type="match status" value="1"/>
</dbReference>
<dbReference type="AlphaFoldDB" id="A0ABD3ASU0"/>
<evidence type="ECO:0000256" key="1">
    <source>
        <dbReference type="ARBA" id="ARBA00022679"/>
    </source>
</evidence>
<name>A0ABD3ASU0_9GENT</name>
<dbReference type="SUPFAM" id="SSF64005">
    <property type="entry name" value="Undecaprenyl diphosphate synthase"/>
    <property type="match status" value="1"/>
</dbReference>
<dbReference type="GO" id="GO:0004659">
    <property type="term" value="F:prenyltransferase activity"/>
    <property type="evidence" value="ECO:0007669"/>
    <property type="project" value="UniProtKB-ARBA"/>
</dbReference>
<reference evidence="3 4" key="1">
    <citation type="submission" date="2024-11" db="EMBL/GenBank/DDBJ databases">
        <title>A near-complete genome assembly of Cinchona calisaya.</title>
        <authorList>
            <person name="Lian D.C."/>
            <person name="Zhao X.W."/>
            <person name="Wei L."/>
        </authorList>
    </citation>
    <scope>NUCLEOTIDE SEQUENCE [LARGE SCALE GENOMIC DNA]</scope>
    <source>
        <tissue evidence="3">Nenye</tissue>
    </source>
</reference>
<evidence type="ECO:0000313" key="3">
    <source>
        <dbReference type="EMBL" id="KAL3534278.1"/>
    </source>
</evidence>
<dbReference type="Gene3D" id="3.40.1180.10">
    <property type="entry name" value="Decaprenyl diphosphate synthase-like"/>
    <property type="match status" value="1"/>
</dbReference>
<dbReference type="CDD" id="cd00475">
    <property type="entry name" value="Cis_IPPS"/>
    <property type="match status" value="1"/>
</dbReference>
<comment type="caution">
    <text evidence="3">The sequence shown here is derived from an EMBL/GenBank/DDBJ whole genome shotgun (WGS) entry which is preliminary data.</text>
</comment>
<dbReference type="InterPro" id="IPR036424">
    <property type="entry name" value="UPP_synth-like_sf"/>
</dbReference>
<dbReference type="PROSITE" id="PS01066">
    <property type="entry name" value="UPP_SYNTHASE"/>
    <property type="match status" value="1"/>
</dbReference>
<dbReference type="EMBL" id="JBJUIK010000002">
    <property type="protein sequence ID" value="KAL3534278.1"/>
    <property type="molecule type" value="Genomic_DNA"/>
</dbReference>
<gene>
    <name evidence="3" type="ORF">ACH5RR_002739</name>
</gene>
<dbReference type="GO" id="GO:0000287">
    <property type="term" value="F:magnesium ion binding"/>
    <property type="evidence" value="ECO:0007669"/>
    <property type="project" value="UniProtKB-ARBA"/>
</dbReference>
<keyword evidence="1 2" id="KW-0808">Transferase</keyword>
<sequence length="303" mass="34769">MLSLRLAVPSPSPINPLFPLKQHKISRSIAPRKIFGINLHSHSKTPKLPTSNPNDDVIEGRELEIRGLLPELMPKHIAVIADGNRRWASERGLLGKQGHRAGRRVMKEVVLLCSELGLEALTFFLFSTENWFRPKEQVDFLMAEFEDMMVSDVEEYRRKGIRTSVLGDTSRLPKSLQKAITVAEETSKGNTGLHLMISLNYSGKHDILQATKKIASKVKDGMIFLEDINESLFLEELNTKCTEFPNPDLLIRTGGERRVSNFMLWQLAYTELFFVEKYFPDFKEADILEILRSFQQRHRNYGR</sequence>
<organism evidence="3 4">
    <name type="scientific">Cinchona calisaya</name>
    <dbReference type="NCBI Taxonomy" id="153742"/>
    <lineage>
        <taxon>Eukaryota</taxon>
        <taxon>Viridiplantae</taxon>
        <taxon>Streptophyta</taxon>
        <taxon>Embryophyta</taxon>
        <taxon>Tracheophyta</taxon>
        <taxon>Spermatophyta</taxon>
        <taxon>Magnoliopsida</taxon>
        <taxon>eudicotyledons</taxon>
        <taxon>Gunneridae</taxon>
        <taxon>Pentapetalae</taxon>
        <taxon>asterids</taxon>
        <taxon>lamiids</taxon>
        <taxon>Gentianales</taxon>
        <taxon>Rubiaceae</taxon>
        <taxon>Cinchonoideae</taxon>
        <taxon>Cinchoneae</taxon>
        <taxon>Cinchona</taxon>
    </lineage>
</organism>
<dbReference type="GO" id="GO:0009507">
    <property type="term" value="C:chloroplast"/>
    <property type="evidence" value="ECO:0007669"/>
    <property type="project" value="UniProtKB-ARBA"/>
</dbReference>
<protein>
    <recommendedName>
        <fullName evidence="2">Alkyl transferase</fullName>
        <ecNumber evidence="2">2.5.1.-</ecNumber>
    </recommendedName>
</protein>
<dbReference type="EC" id="2.5.1.-" evidence="2"/>
<dbReference type="PANTHER" id="PTHR10291:SF45">
    <property type="entry name" value="ALKYL TRANSFERASE"/>
    <property type="match status" value="1"/>
</dbReference>
<keyword evidence="4" id="KW-1185">Reference proteome</keyword>
<accession>A0ABD3ASU0</accession>
<proteinExistence type="inferred from homology"/>
<dbReference type="InterPro" id="IPR018520">
    <property type="entry name" value="UPP_synth-like_CS"/>
</dbReference>
<dbReference type="FunFam" id="3.40.1180.10:FF:000001">
    <property type="entry name" value="(2E,6E)-farnesyl-diphosphate-specific ditrans,polycis-undecaprenyl-diphosphate synthase"/>
    <property type="match status" value="1"/>
</dbReference>